<keyword evidence="3" id="KW-0235">DNA replication</keyword>
<proteinExistence type="predicted"/>
<dbReference type="PANTHER" id="PTHR34388:SF1">
    <property type="entry name" value="DNA POLYMERASE III SUBUNIT DELTA"/>
    <property type="match status" value="1"/>
</dbReference>
<evidence type="ECO:0000313" key="8">
    <source>
        <dbReference type="EMBL" id="MBV3392498.1"/>
    </source>
</evidence>
<evidence type="ECO:0000256" key="2">
    <source>
        <dbReference type="ARBA" id="ARBA00022695"/>
    </source>
</evidence>
<dbReference type="Proteomes" id="UP001197492">
    <property type="component" value="Unassembled WGS sequence"/>
</dbReference>
<name>A0AAW4MZV5_9FIRM</name>
<dbReference type="RefSeq" id="WP_217747373.1">
    <property type="nucleotide sequence ID" value="NZ_JAHOEB010000019.1"/>
</dbReference>
<dbReference type="Pfam" id="PF06144">
    <property type="entry name" value="DNA_pol3_delta"/>
    <property type="match status" value="1"/>
</dbReference>
<evidence type="ECO:0000313" key="7">
    <source>
        <dbReference type="EMBL" id="MBV3382438.1"/>
    </source>
</evidence>
<dbReference type="GO" id="GO:0006261">
    <property type="term" value="P:DNA-templated DNA replication"/>
    <property type="evidence" value="ECO:0007669"/>
    <property type="project" value="TreeGrafter"/>
</dbReference>
<comment type="caution">
    <text evidence="7">The sequence shown here is derived from an EMBL/GenBank/DDBJ whole genome shotgun (WGS) entry which is preliminary data.</text>
</comment>
<dbReference type="EC" id="2.7.7.7" evidence="7"/>
<dbReference type="GO" id="GO:0009360">
    <property type="term" value="C:DNA polymerase III complex"/>
    <property type="evidence" value="ECO:0007669"/>
    <property type="project" value="InterPro"/>
</dbReference>
<reference evidence="7 10" key="1">
    <citation type="submission" date="2021-06" db="EMBL/GenBank/DDBJ databases">
        <title>Collection of gut derived symbiotic bacterial strains cultured from healthy donors.</title>
        <authorList>
            <person name="Lin H."/>
            <person name="Littmann E."/>
            <person name="Pamer E.G."/>
        </authorList>
    </citation>
    <scope>NUCLEOTIDE SEQUENCE</scope>
    <source>
        <strain evidence="8 10">MSK.21.70</strain>
        <strain evidence="7">MSK.21.82</strain>
    </source>
</reference>
<feature type="domain" description="DNA polymerase III delta N-terminal" evidence="5">
    <location>
        <begin position="4"/>
        <end position="129"/>
    </location>
</feature>
<dbReference type="InterPro" id="IPR005790">
    <property type="entry name" value="DNA_polIII_delta"/>
</dbReference>
<feature type="domain" description="DNA polymerase III delta subunit-like C-terminal" evidence="6">
    <location>
        <begin position="199"/>
        <end position="319"/>
    </location>
</feature>
<evidence type="ECO:0000313" key="10">
    <source>
        <dbReference type="Proteomes" id="UP001197492"/>
    </source>
</evidence>
<dbReference type="Proteomes" id="UP001196408">
    <property type="component" value="Unassembled WGS sequence"/>
</dbReference>
<dbReference type="GO" id="GO:0003887">
    <property type="term" value="F:DNA-directed DNA polymerase activity"/>
    <property type="evidence" value="ECO:0007669"/>
    <property type="project" value="UniProtKB-KW"/>
</dbReference>
<keyword evidence="2 7" id="KW-0548">Nucleotidyltransferase</keyword>
<gene>
    <name evidence="7" type="primary">holA</name>
    <name evidence="7" type="ORF">KSV97_04150</name>
    <name evidence="8" type="ORF">KSW06_04340</name>
</gene>
<dbReference type="EMBL" id="JAHOEL010000019">
    <property type="protein sequence ID" value="MBV3392498.1"/>
    <property type="molecule type" value="Genomic_DNA"/>
</dbReference>
<sequence length="319" mass="37321">MNIVLYGEEKLLLAQRLEDLKKKYQCTSDDMNYMVYHAGETPMKDIIEDALTQPFITEYKMVVLKNPIFLTKEKPKKKLVTDEDIKLFLDYIEHDNPATLFVIYHDQRNFDERKKVVKSLRKNAKWYEMEKLTFNQLYKATREAIVHRNASIEDNALALLLERCGNDLLTISNQVEKLCLYTHSIKKEDVERLVPPRVEEDVFKLTNALLNHDLRNTMRVYQDLISKKHDPLELIGLIANALRNLYQVSIMSKKGYRDNDIASALGLNPRAIYPIRKNAAHFDITELMEKLYALSELDYAIKTGTVDKFRGLELFLMRI</sequence>
<evidence type="ECO:0000259" key="5">
    <source>
        <dbReference type="Pfam" id="PF06144"/>
    </source>
</evidence>
<evidence type="ECO:0000256" key="3">
    <source>
        <dbReference type="ARBA" id="ARBA00022705"/>
    </source>
</evidence>
<keyword evidence="10" id="KW-1185">Reference proteome</keyword>
<accession>A0AAW4MZV5</accession>
<dbReference type="AlphaFoldDB" id="A0AAW4MZV5"/>
<evidence type="ECO:0000256" key="4">
    <source>
        <dbReference type="ARBA" id="ARBA00022932"/>
    </source>
</evidence>
<protein>
    <submittedName>
        <fullName evidence="7">DNA polymerase III subunit delta</fullName>
        <ecNumber evidence="7">2.7.7.7</ecNumber>
    </submittedName>
</protein>
<organism evidence="7 9">
    <name type="scientific">Catenibacterium mitsuokai</name>
    <dbReference type="NCBI Taxonomy" id="100886"/>
    <lineage>
        <taxon>Bacteria</taxon>
        <taxon>Bacillati</taxon>
        <taxon>Bacillota</taxon>
        <taxon>Erysipelotrichia</taxon>
        <taxon>Erysipelotrichales</taxon>
        <taxon>Coprobacillaceae</taxon>
        <taxon>Catenibacterium</taxon>
    </lineage>
</organism>
<keyword evidence="1 7" id="KW-0808">Transferase</keyword>
<dbReference type="EMBL" id="JAHOEF010000018">
    <property type="protein sequence ID" value="MBV3382438.1"/>
    <property type="molecule type" value="Genomic_DNA"/>
</dbReference>
<evidence type="ECO:0000313" key="9">
    <source>
        <dbReference type="Proteomes" id="UP001196408"/>
    </source>
</evidence>
<evidence type="ECO:0000259" key="6">
    <source>
        <dbReference type="Pfam" id="PF21694"/>
    </source>
</evidence>
<dbReference type="GO" id="GO:0003677">
    <property type="term" value="F:DNA binding"/>
    <property type="evidence" value="ECO:0007669"/>
    <property type="project" value="InterPro"/>
</dbReference>
<dbReference type="PANTHER" id="PTHR34388">
    <property type="entry name" value="DNA POLYMERASE III SUBUNIT DELTA"/>
    <property type="match status" value="1"/>
</dbReference>
<evidence type="ECO:0000256" key="1">
    <source>
        <dbReference type="ARBA" id="ARBA00022679"/>
    </source>
</evidence>
<dbReference type="NCBIfam" id="TIGR01128">
    <property type="entry name" value="holA"/>
    <property type="match status" value="1"/>
</dbReference>
<dbReference type="InterPro" id="IPR048466">
    <property type="entry name" value="DNA_pol3_delta-like_C"/>
</dbReference>
<keyword evidence="4" id="KW-0239">DNA-directed DNA polymerase</keyword>
<dbReference type="InterPro" id="IPR010372">
    <property type="entry name" value="DNA_pol3_delta_N"/>
</dbReference>
<dbReference type="Pfam" id="PF21694">
    <property type="entry name" value="DNA_pol3_delta_C"/>
    <property type="match status" value="1"/>
</dbReference>